<geneLocation type="mitochondrion" evidence="1"/>
<dbReference type="EMBL" id="LKAM01000023">
    <property type="protein sequence ID" value="KUM45229.1"/>
    <property type="molecule type" value="Genomic_DNA"/>
</dbReference>
<reference evidence="1" key="1">
    <citation type="journal article" date="2015" name="Genome Biol. Evol.">
        <title>Organellar Genomes of White Spruce (Picea glauca): Assembly and Annotation.</title>
        <authorList>
            <person name="Jackman S.D."/>
            <person name="Warren R.L."/>
            <person name="Gibb E.A."/>
            <person name="Vandervalk B.P."/>
            <person name="Mohamadi H."/>
            <person name="Chu J."/>
            <person name="Raymond A."/>
            <person name="Pleasance S."/>
            <person name="Coope R."/>
            <person name="Wildung M.R."/>
            <person name="Ritland C.E."/>
            <person name="Bousquet J."/>
            <person name="Jones S.J."/>
            <person name="Bohlmann J."/>
            <person name="Birol I."/>
        </authorList>
    </citation>
    <scope>NUCLEOTIDE SEQUENCE [LARGE SCALE GENOMIC DNA]</scope>
    <source>
        <tissue evidence="1">Flushing bud</tissue>
    </source>
</reference>
<keyword evidence="1" id="KW-0496">Mitochondrion</keyword>
<gene>
    <name evidence="1" type="ORF">ABT39_MTgene3552</name>
    <name evidence="2" type="ORF">ABT39_MTgene3553</name>
</gene>
<accession>A0A101LTU0</accession>
<sequence>MAFDLQALPLLLLELTHWLDQLLNQRLLLQV</sequence>
<dbReference type="EMBL" id="LKAM01000023">
    <property type="protein sequence ID" value="KUM45230.1"/>
    <property type="molecule type" value="Genomic_DNA"/>
</dbReference>
<evidence type="ECO:0000313" key="1">
    <source>
        <dbReference type="EMBL" id="KUM45229.1"/>
    </source>
</evidence>
<proteinExistence type="predicted"/>
<protein>
    <submittedName>
        <fullName evidence="1">Uncharacterized protein</fullName>
    </submittedName>
</protein>
<evidence type="ECO:0000313" key="2">
    <source>
        <dbReference type="EMBL" id="KUM45230.1"/>
    </source>
</evidence>
<comment type="caution">
    <text evidence="1">The sequence shown here is derived from an EMBL/GenBank/DDBJ whole genome shotgun (WGS) entry which is preliminary data.</text>
</comment>
<dbReference type="AlphaFoldDB" id="A0A101LTU0"/>
<name>A0A101LTU0_PICGL</name>
<organism evidence="1">
    <name type="scientific">Picea glauca</name>
    <name type="common">White spruce</name>
    <name type="synonym">Pinus glauca</name>
    <dbReference type="NCBI Taxonomy" id="3330"/>
    <lineage>
        <taxon>Eukaryota</taxon>
        <taxon>Viridiplantae</taxon>
        <taxon>Streptophyta</taxon>
        <taxon>Embryophyta</taxon>
        <taxon>Tracheophyta</taxon>
        <taxon>Spermatophyta</taxon>
        <taxon>Pinopsida</taxon>
        <taxon>Pinidae</taxon>
        <taxon>Conifers I</taxon>
        <taxon>Pinales</taxon>
        <taxon>Pinaceae</taxon>
        <taxon>Picea</taxon>
    </lineage>
</organism>